<keyword evidence="4" id="KW-1185">Reference proteome</keyword>
<feature type="domain" description="Isochorismatase-like" evidence="2">
    <location>
        <begin position="8"/>
        <end position="190"/>
    </location>
</feature>
<dbReference type="InterPro" id="IPR036380">
    <property type="entry name" value="Isochorismatase-like_sf"/>
</dbReference>
<sequence>MRFKAEEAALVLIDLQRGFVDEEGFVAVQGRDVSASKRAALRCVDLAARARAAGMKVIWTRHVLRADYADGGLLVTEIRPRLGELGALKRGTADIELFEGADAQPGDIIVDKPRYSAFFGTDLDVILAANGIRSLVIGGVTTSMCVETTARDAAQRDLRTFVVREAVADFDEARHQASLSAIAFGFGRVVGIDAMAAAMAGGEATFPAA</sequence>
<evidence type="ECO:0000256" key="1">
    <source>
        <dbReference type="ARBA" id="ARBA00022801"/>
    </source>
</evidence>
<organism evidence="3 4">
    <name type="scientific">Phreatobacter oligotrophus</name>
    <dbReference type="NCBI Taxonomy" id="1122261"/>
    <lineage>
        <taxon>Bacteria</taxon>
        <taxon>Pseudomonadati</taxon>
        <taxon>Pseudomonadota</taxon>
        <taxon>Alphaproteobacteria</taxon>
        <taxon>Hyphomicrobiales</taxon>
        <taxon>Phreatobacteraceae</taxon>
        <taxon>Phreatobacter</taxon>
    </lineage>
</organism>
<dbReference type="Pfam" id="PF00857">
    <property type="entry name" value="Isochorismatase"/>
    <property type="match status" value="1"/>
</dbReference>
<dbReference type="InterPro" id="IPR050272">
    <property type="entry name" value="Isochorismatase-like_hydrls"/>
</dbReference>
<dbReference type="RefSeq" id="WP_108173883.1">
    <property type="nucleotide sequence ID" value="NZ_PZZL01000001.1"/>
</dbReference>
<evidence type="ECO:0000313" key="3">
    <source>
        <dbReference type="EMBL" id="PTM61401.1"/>
    </source>
</evidence>
<dbReference type="Proteomes" id="UP000241808">
    <property type="component" value="Unassembled WGS sequence"/>
</dbReference>
<evidence type="ECO:0000313" key="4">
    <source>
        <dbReference type="Proteomes" id="UP000241808"/>
    </source>
</evidence>
<dbReference type="OrthoDB" id="8477867at2"/>
<proteinExistence type="predicted"/>
<dbReference type="InterPro" id="IPR000868">
    <property type="entry name" value="Isochorismatase-like_dom"/>
</dbReference>
<dbReference type="GO" id="GO:0016787">
    <property type="term" value="F:hydrolase activity"/>
    <property type="evidence" value="ECO:0007669"/>
    <property type="project" value="UniProtKB-KW"/>
</dbReference>
<dbReference type="SUPFAM" id="SSF52499">
    <property type="entry name" value="Isochorismatase-like hydrolases"/>
    <property type="match status" value="1"/>
</dbReference>
<dbReference type="PANTHER" id="PTHR43540">
    <property type="entry name" value="PEROXYUREIDOACRYLATE/UREIDOACRYLATE AMIDOHYDROLASE-RELATED"/>
    <property type="match status" value="1"/>
</dbReference>
<dbReference type="PANTHER" id="PTHR43540:SF6">
    <property type="entry name" value="ISOCHORISMATASE-LIKE DOMAIN-CONTAINING PROTEIN"/>
    <property type="match status" value="1"/>
</dbReference>
<keyword evidence="1 3" id="KW-0378">Hydrolase</keyword>
<name>A0A2T4ZHE6_9HYPH</name>
<dbReference type="EMBL" id="PZZL01000001">
    <property type="protein sequence ID" value="PTM61401.1"/>
    <property type="molecule type" value="Genomic_DNA"/>
</dbReference>
<dbReference type="CDD" id="cd00431">
    <property type="entry name" value="cysteine_hydrolases"/>
    <property type="match status" value="1"/>
</dbReference>
<dbReference type="AlphaFoldDB" id="A0A2T4ZHE6"/>
<protein>
    <submittedName>
        <fullName evidence="3">Ureidoacrylate peracid hydrolase</fullName>
    </submittedName>
</protein>
<comment type="caution">
    <text evidence="3">The sequence shown here is derived from an EMBL/GenBank/DDBJ whole genome shotgun (WGS) entry which is preliminary data.</text>
</comment>
<gene>
    <name evidence="3" type="ORF">C8P69_10168</name>
</gene>
<reference evidence="3 4" key="1">
    <citation type="submission" date="2018-04" db="EMBL/GenBank/DDBJ databases">
        <title>Genomic Encyclopedia of Archaeal and Bacterial Type Strains, Phase II (KMG-II): from individual species to whole genera.</title>
        <authorList>
            <person name="Goeker M."/>
        </authorList>
    </citation>
    <scope>NUCLEOTIDE SEQUENCE [LARGE SCALE GENOMIC DNA]</scope>
    <source>
        <strain evidence="3 4">DSM 25521</strain>
    </source>
</reference>
<dbReference type="Gene3D" id="3.40.50.850">
    <property type="entry name" value="Isochorismatase-like"/>
    <property type="match status" value="1"/>
</dbReference>
<accession>A0A2T4ZHE6</accession>
<evidence type="ECO:0000259" key="2">
    <source>
        <dbReference type="Pfam" id="PF00857"/>
    </source>
</evidence>